<feature type="binding site" evidence="7">
    <location>
        <position position="113"/>
    </location>
    <ligand>
        <name>Zn(2+)</name>
        <dbReference type="ChEBI" id="CHEBI:29105"/>
        <note>catalytic</note>
    </ligand>
</feature>
<evidence type="ECO:0000256" key="5">
    <source>
        <dbReference type="ARBA" id="ARBA00022801"/>
    </source>
</evidence>
<dbReference type="GO" id="GO:0006364">
    <property type="term" value="P:rRNA processing"/>
    <property type="evidence" value="ECO:0007669"/>
    <property type="project" value="UniProtKB-UniRule"/>
</dbReference>
<organism evidence="8 9">
    <name type="scientific">Coprothermobacter proteolyticus (strain ATCC 35245 / DSM 5265 / OCM 4 / BT)</name>
    <dbReference type="NCBI Taxonomy" id="309798"/>
    <lineage>
        <taxon>Bacteria</taxon>
        <taxon>Pseudomonadati</taxon>
        <taxon>Coprothermobacterota</taxon>
        <taxon>Coprothermobacteria</taxon>
        <taxon>Coprothermobacterales</taxon>
        <taxon>Coprothermobacteraceae</taxon>
        <taxon>Coprothermobacter</taxon>
    </lineage>
</organism>
<dbReference type="GO" id="GO:0005737">
    <property type="term" value="C:cytoplasm"/>
    <property type="evidence" value="ECO:0007669"/>
    <property type="project" value="UniProtKB-SubCell"/>
</dbReference>
<dbReference type="KEGG" id="cpo:COPRO5265_0486"/>
<protein>
    <recommendedName>
        <fullName evidence="7">Endoribonuclease YbeY</fullName>
        <ecNumber evidence="7">3.1.-.-</ecNumber>
    </recommendedName>
</protein>
<dbReference type="GO" id="GO:0008270">
    <property type="term" value="F:zinc ion binding"/>
    <property type="evidence" value="ECO:0007669"/>
    <property type="project" value="UniProtKB-UniRule"/>
</dbReference>
<dbReference type="NCBIfam" id="TIGR00043">
    <property type="entry name" value="rRNA maturation RNase YbeY"/>
    <property type="match status" value="1"/>
</dbReference>
<proteinExistence type="inferred from homology"/>
<keyword evidence="7" id="KW-0963">Cytoplasm</keyword>
<feature type="binding site" evidence="7">
    <location>
        <position position="103"/>
    </location>
    <ligand>
        <name>Zn(2+)</name>
        <dbReference type="ChEBI" id="CHEBI:29105"/>
        <note>catalytic</note>
    </ligand>
</feature>
<dbReference type="OrthoDB" id="9807141at2"/>
<comment type="function">
    <text evidence="7">Single strand-specific metallo-endoribonuclease involved in late-stage 70S ribosome quality control and in maturation of the 3' terminus of the 16S rRNA.</text>
</comment>
<reference evidence="9" key="1">
    <citation type="submission" date="2008-08" db="EMBL/GenBank/DDBJ databases">
        <title>The complete genome sequence of Coprothermobacter proteolyticus strain ATCC 5245 / DSM 5265 / BT.</title>
        <authorList>
            <person name="Dodson R.J."/>
            <person name="Durkin A.S."/>
            <person name="Wu M."/>
            <person name="Eisen J."/>
            <person name="Sutton G."/>
        </authorList>
    </citation>
    <scope>NUCLEOTIDE SEQUENCE [LARGE SCALE GENOMIC DNA]</scope>
    <source>
        <strain evidence="9">ATCC 35245 / DSM 5265 / OCM 4 / BT</strain>
    </source>
</reference>
<keyword evidence="8" id="KW-0645">Protease</keyword>
<keyword evidence="7" id="KW-0690">Ribosome biogenesis</keyword>
<dbReference type="Pfam" id="PF02130">
    <property type="entry name" value="YbeY"/>
    <property type="match status" value="1"/>
</dbReference>
<keyword evidence="4 7" id="KW-0255">Endonuclease</keyword>
<sequence length="148" mass="16791">MIDVGKEVPVPRGAIKLTKNTLKFLLSKFGLENKDVSVYFCNERTIIDLNTQYRFNEEPTDVLSFTGEGDFLGEIIICVPVALRQAEESGVDWQVEFAMLIVHSFLHLLGYDDETEEGFAEMVEVQNKLLKELGYEESSIGRLIPNSR</sequence>
<dbReference type="Proteomes" id="UP000001732">
    <property type="component" value="Chromosome"/>
</dbReference>
<name>B5Y7U8_COPPD</name>
<dbReference type="InterPro" id="IPR023091">
    <property type="entry name" value="MetalPrtase_cat_dom_sf_prd"/>
</dbReference>
<feature type="binding site" evidence="7">
    <location>
        <position position="107"/>
    </location>
    <ligand>
        <name>Zn(2+)</name>
        <dbReference type="ChEBI" id="CHEBI:29105"/>
        <note>catalytic</note>
    </ligand>
</feature>
<dbReference type="AlphaFoldDB" id="B5Y7U8"/>
<keyword evidence="5 7" id="KW-0378">Hydrolase</keyword>
<evidence type="ECO:0000313" key="9">
    <source>
        <dbReference type="Proteomes" id="UP000001732"/>
    </source>
</evidence>
<dbReference type="STRING" id="309798.COPRO5265_0486"/>
<dbReference type="GO" id="GO:0004222">
    <property type="term" value="F:metalloendopeptidase activity"/>
    <property type="evidence" value="ECO:0007669"/>
    <property type="project" value="InterPro"/>
</dbReference>
<comment type="cofactor">
    <cofactor evidence="7">
        <name>Zn(2+)</name>
        <dbReference type="ChEBI" id="CHEBI:29105"/>
    </cofactor>
    <text evidence="7">Binds 1 zinc ion.</text>
</comment>
<keyword evidence="6 7" id="KW-0862">Zinc</keyword>
<dbReference type="SUPFAM" id="SSF55486">
    <property type="entry name" value="Metalloproteases ('zincins'), catalytic domain"/>
    <property type="match status" value="1"/>
</dbReference>
<gene>
    <name evidence="7" type="primary">ybeY</name>
    <name evidence="8" type="ordered locus">COPRO5265_0486</name>
</gene>
<dbReference type="InterPro" id="IPR020549">
    <property type="entry name" value="YbeY_CS"/>
</dbReference>
<dbReference type="PANTHER" id="PTHR46986">
    <property type="entry name" value="ENDORIBONUCLEASE YBEY, CHLOROPLASTIC"/>
    <property type="match status" value="1"/>
</dbReference>
<dbReference type="Gene3D" id="3.40.390.30">
    <property type="entry name" value="Metalloproteases ('zincins'), catalytic domain"/>
    <property type="match status" value="1"/>
</dbReference>
<keyword evidence="2 7" id="KW-0540">Nuclease</keyword>
<evidence type="ECO:0000256" key="1">
    <source>
        <dbReference type="ARBA" id="ARBA00010875"/>
    </source>
</evidence>
<evidence type="ECO:0000313" key="8">
    <source>
        <dbReference type="EMBL" id="ACI17461.1"/>
    </source>
</evidence>
<evidence type="ECO:0000256" key="6">
    <source>
        <dbReference type="ARBA" id="ARBA00022833"/>
    </source>
</evidence>
<dbReference type="PANTHER" id="PTHR46986:SF1">
    <property type="entry name" value="ENDORIBONUCLEASE YBEY, CHLOROPLASTIC"/>
    <property type="match status" value="1"/>
</dbReference>
<keyword evidence="8" id="KW-0482">Metalloprotease</keyword>
<keyword evidence="3 7" id="KW-0479">Metal-binding</keyword>
<evidence type="ECO:0000256" key="3">
    <source>
        <dbReference type="ARBA" id="ARBA00022723"/>
    </source>
</evidence>
<dbReference type="eggNOG" id="COG0319">
    <property type="taxonomic scope" value="Bacteria"/>
</dbReference>
<keyword evidence="9" id="KW-1185">Reference proteome</keyword>
<dbReference type="HAMAP" id="MF_00009">
    <property type="entry name" value="Endoribonucl_YbeY"/>
    <property type="match status" value="1"/>
</dbReference>
<evidence type="ECO:0000256" key="2">
    <source>
        <dbReference type="ARBA" id="ARBA00022722"/>
    </source>
</evidence>
<dbReference type="HOGENOM" id="CLU_106710_3_0_9"/>
<dbReference type="RefSeq" id="WP_012544113.1">
    <property type="nucleotide sequence ID" value="NC_011295.1"/>
</dbReference>
<reference evidence="8 9" key="2">
    <citation type="journal article" date="2014" name="Genome Announc.">
        <title>Complete Genome Sequence of Coprothermobacter proteolyticus DSM 5265.</title>
        <authorList>
            <person name="Alexiev A."/>
            <person name="Coil D.A."/>
            <person name="Badger J.H."/>
            <person name="Enticknap J."/>
            <person name="Ward N."/>
            <person name="Robb F.T."/>
            <person name="Eisen J.A."/>
        </authorList>
    </citation>
    <scope>NUCLEOTIDE SEQUENCE [LARGE SCALE GENOMIC DNA]</scope>
    <source>
        <strain evidence="9">ATCC 35245 / DSM 5265 / OCM 4 / BT</strain>
    </source>
</reference>
<keyword evidence="7" id="KW-0698">rRNA processing</keyword>
<dbReference type="InterPro" id="IPR002036">
    <property type="entry name" value="YbeY"/>
</dbReference>
<evidence type="ECO:0000256" key="4">
    <source>
        <dbReference type="ARBA" id="ARBA00022759"/>
    </source>
</evidence>
<dbReference type="GO" id="GO:0004521">
    <property type="term" value="F:RNA endonuclease activity"/>
    <property type="evidence" value="ECO:0007669"/>
    <property type="project" value="UniProtKB-UniRule"/>
</dbReference>
<dbReference type="GO" id="GO:0006508">
    <property type="term" value="P:proteolysis"/>
    <property type="evidence" value="ECO:0007669"/>
    <property type="project" value="UniProtKB-KW"/>
</dbReference>
<dbReference type="EC" id="3.1.-.-" evidence="7"/>
<dbReference type="EMBL" id="CP001145">
    <property type="protein sequence ID" value="ACI17461.1"/>
    <property type="molecule type" value="Genomic_DNA"/>
</dbReference>
<accession>B5Y7U8</accession>
<dbReference type="PROSITE" id="PS01306">
    <property type="entry name" value="UPF0054"/>
    <property type="match status" value="1"/>
</dbReference>
<comment type="subcellular location">
    <subcellularLocation>
        <location evidence="7">Cytoplasm</location>
    </subcellularLocation>
</comment>
<evidence type="ECO:0000256" key="7">
    <source>
        <dbReference type="HAMAP-Rule" id="MF_00009"/>
    </source>
</evidence>
<comment type="similarity">
    <text evidence="1 7">Belongs to the endoribonuclease YbeY family.</text>
</comment>